<dbReference type="Proteomes" id="UP000315750">
    <property type="component" value="Chromosome"/>
</dbReference>
<evidence type="ECO:0000313" key="1">
    <source>
        <dbReference type="EMBL" id="QDU54821.1"/>
    </source>
</evidence>
<evidence type="ECO:0000313" key="2">
    <source>
        <dbReference type="Proteomes" id="UP000315750"/>
    </source>
</evidence>
<accession>A0A518AJA4</accession>
<gene>
    <name evidence="1" type="ORF">Pan181_10040</name>
</gene>
<reference evidence="1 2" key="1">
    <citation type="submission" date="2019-02" db="EMBL/GenBank/DDBJ databases">
        <title>Deep-cultivation of Planctomycetes and their phenomic and genomic characterization uncovers novel biology.</title>
        <authorList>
            <person name="Wiegand S."/>
            <person name="Jogler M."/>
            <person name="Boedeker C."/>
            <person name="Pinto D."/>
            <person name="Vollmers J."/>
            <person name="Rivas-Marin E."/>
            <person name="Kohn T."/>
            <person name="Peeters S.H."/>
            <person name="Heuer A."/>
            <person name="Rast P."/>
            <person name="Oberbeckmann S."/>
            <person name="Bunk B."/>
            <person name="Jeske O."/>
            <person name="Meyerdierks A."/>
            <person name="Storesund J.E."/>
            <person name="Kallscheuer N."/>
            <person name="Luecker S."/>
            <person name="Lage O.M."/>
            <person name="Pohl T."/>
            <person name="Merkel B.J."/>
            <person name="Hornburger P."/>
            <person name="Mueller R.-W."/>
            <person name="Bruemmer F."/>
            <person name="Labrenz M."/>
            <person name="Spormann A.M."/>
            <person name="Op den Camp H."/>
            <person name="Overmann J."/>
            <person name="Amann R."/>
            <person name="Jetten M.S.M."/>
            <person name="Mascher T."/>
            <person name="Medema M.H."/>
            <person name="Devos D.P."/>
            <person name="Kaster A.-K."/>
            <person name="Ovreas L."/>
            <person name="Rohde M."/>
            <person name="Galperin M.Y."/>
            <person name="Jogler C."/>
        </authorList>
    </citation>
    <scope>NUCLEOTIDE SEQUENCE [LARGE SCALE GENOMIC DNA]</scope>
    <source>
        <strain evidence="1 2">Pan181</strain>
    </source>
</reference>
<name>A0A518AJA4_9BACT</name>
<dbReference type="AlphaFoldDB" id="A0A518AJA4"/>
<organism evidence="1 2">
    <name type="scientific">Aeoliella mucimassa</name>
    <dbReference type="NCBI Taxonomy" id="2527972"/>
    <lineage>
        <taxon>Bacteria</taxon>
        <taxon>Pseudomonadati</taxon>
        <taxon>Planctomycetota</taxon>
        <taxon>Planctomycetia</taxon>
        <taxon>Pirellulales</taxon>
        <taxon>Lacipirellulaceae</taxon>
        <taxon>Aeoliella</taxon>
    </lineage>
</organism>
<dbReference type="KEGG" id="amuc:Pan181_10040"/>
<sequence>MLDPRGPPTLTNKFFCIGVWSWTQHQFQTPFCFGVCQRLRLQLKLQFLHYQHRDPQSLMRCGMLDHKASVENSPLLIFMIAIDKASIFGATHIELPGIVHS</sequence>
<keyword evidence="2" id="KW-1185">Reference proteome</keyword>
<protein>
    <submittedName>
        <fullName evidence="1">Uncharacterized protein</fullName>
    </submittedName>
</protein>
<dbReference type="EMBL" id="CP036278">
    <property type="protein sequence ID" value="QDU54821.1"/>
    <property type="molecule type" value="Genomic_DNA"/>
</dbReference>
<proteinExistence type="predicted"/>